<keyword evidence="1" id="KW-0808">Transferase</keyword>
<organism evidence="1">
    <name type="scientific">viral metagenome</name>
    <dbReference type="NCBI Taxonomy" id="1070528"/>
    <lineage>
        <taxon>unclassified sequences</taxon>
        <taxon>metagenomes</taxon>
        <taxon>organismal metagenomes</taxon>
    </lineage>
</organism>
<accession>A0A6M3XJX5</accession>
<dbReference type="EMBL" id="MT144723">
    <property type="protein sequence ID" value="QJH98244.1"/>
    <property type="molecule type" value="Genomic_DNA"/>
</dbReference>
<reference evidence="1" key="1">
    <citation type="submission" date="2020-03" db="EMBL/GenBank/DDBJ databases">
        <title>The deep terrestrial virosphere.</title>
        <authorList>
            <person name="Holmfeldt K."/>
            <person name="Nilsson E."/>
            <person name="Simone D."/>
            <person name="Lopez-Fernandez M."/>
            <person name="Wu X."/>
            <person name="de Brujin I."/>
            <person name="Lundin D."/>
            <person name="Andersson A."/>
            <person name="Bertilsson S."/>
            <person name="Dopson M."/>
        </authorList>
    </citation>
    <scope>NUCLEOTIDE SEQUENCE</scope>
    <source>
        <strain evidence="1">TM448B01252</strain>
    </source>
</reference>
<dbReference type="SUPFAM" id="SSF53756">
    <property type="entry name" value="UDP-Glycosyltransferase/glycogen phosphorylase"/>
    <property type="match status" value="2"/>
</dbReference>
<evidence type="ECO:0000313" key="1">
    <source>
        <dbReference type="EMBL" id="QJH98244.1"/>
    </source>
</evidence>
<dbReference type="GO" id="GO:0016740">
    <property type="term" value="F:transferase activity"/>
    <property type="evidence" value="ECO:0007669"/>
    <property type="project" value="UniProtKB-KW"/>
</dbReference>
<proteinExistence type="predicted"/>
<dbReference type="Gene3D" id="3.40.50.2000">
    <property type="entry name" value="Glycogen Phosphorylase B"/>
    <property type="match status" value="1"/>
</dbReference>
<sequence length="315" mass="37288">MQSQGHKIILSSNDDKHTEQKIDWADIIIFQMVFSLELIKYAKQKNKKVVFECDDLIHRVSKTHYSYEETKGIKNRLKWWKRIYQCFSRCDGFISTNKNLDNLYGRFAKKSLIFDNYIDLPHWLKEYKPNTTDRVRLLWAGSTSHTGDLQMIKPVIDKILNKYPQVQFIYVGTGGIRTDDLHAKFIYGDDLFRGLPNNRESMLPITAKLWPYILSTLQADIAIAPLEKNDFNKYKSQCKYLEYSINKIPSVCSKWFYTNADITADTQQEWIDKISSLIENKEERKRLGKQAYKKVLKNFDIRTHIKDWQDFLENL</sequence>
<dbReference type="AlphaFoldDB" id="A0A6M3XJX5"/>
<name>A0A6M3XJX5_9ZZZZ</name>
<protein>
    <submittedName>
        <fullName evidence="1">Putative glycosyltransferase</fullName>
    </submittedName>
</protein>
<gene>
    <name evidence="1" type="ORF">TM448B01252_0006</name>
</gene>